<evidence type="ECO:0000313" key="7">
    <source>
        <dbReference type="EMBL" id="MEC3863090.1"/>
    </source>
</evidence>
<dbReference type="PANTHER" id="PTHR34697:SF2">
    <property type="entry name" value="PHOSPHATIDYLGLYCEROL LYSYLTRANSFERASE"/>
    <property type="match status" value="1"/>
</dbReference>
<sequence>MVLFFAMVWLAIQPARAHTRPPDSYARATARQIVAAQTDPEAFLALSGDKTLFFNDDETAFLMYAVQGKSWVVYSDPVGPNAAIEDLAWAFWDEAYDNAARPILYEVSERCLSLWIEMGFSLQKIGEEAVVPLAEFSLAGGKFKKMRAAHNKALKGGLEMTIVQPPHSSDFLEEIKSVSDAWMGEKSAREKGFSVGRFDTDYLQNFPIAVVRREGRTLAFANVMAPGDGSCVSIDLMRYRPEEASGMMEFLFIELMTRYRDRGAQEFSLGMAPLAGLEARKGGRMWNRFGAVLFRHGGAFYNFEGLRAFKQKFQPEWRPRFVAVPPGVTPLAALRDAALLIAGGPRGLIGK</sequence>
<accession>A0ABU6HPD0</accession>
<dbReference type="SUPFAM" id="SSF55729">
    <property type="entry name" value="Acyl-CoA N-acyltransferases (Nat)"/>
    <property type="match status" value="1"/>
</dbReference>
<keyword evidence="8" id="KW-1185">Reference proteome</keyword>
<name>A0ABU6HPD0_9RHOB</name>
<dbReference type="Pfam" id="PF09924">
    <property type="entry name" value="LPG_synthase_C"/>
    <property type="match status" value="1"/>
</dbReference>
<dbReference type="RefSeq" id="WP_326299159.1">
    <property type="nucleotide sequence ID" value="NZ_JAYLLH010000037.1"/>
</dbReference>
<keyword evidence="4" id="KW-1133">Transmembrane helix</keyword>
<evidence type="ECO:0000256" key="5">
    <source>
        <dbReference type="ARBA" id="ARBA00023136"/>
    </source>
</evidence>
<proteinExistence type="predicted"/>
<protein>
    <submittedName>
        <fullName evidence="7">Phosphatidylglycerol lysyltransferase domain-containing protein</fullName>
    </submittedName>
</protein>
<gene>
    <name evidence="7" type="ORF">VK792_17495</name>
</gene>
<comment type="subcellular location">
    <subcellularLocation>
        <location evidence="1">Cell membrane</location>
        <topology evidence="1">Multi-pass membrane protein</topology>
    </subcellularLocation>
</comment>
<dbReference type="InterPro" id="IPR024320">
    <property type="entry name" value="LPG_synthase_C"/>
</dbReference>
<keyword evidence="5" id="KW-0472">Membrane</keyword>
<dbReference type="InterPro" id="IPR016181">
    <property type="entry name" value="Acyl_CoA_acyltransferase"/>
</dbReference>
<evidence type="ECO:0000256" key="2">
    <source>
        <dbReference type="ARBA" id="ARBA00022475"/>
    </source>
</evidence>
<dbReference type="PANTHER" id="PTHR34697">
    <property type="entry name" value="PHOSPHATIDYLGLYCEROL LYSYLTRANSFERASE"/>
    <property type="match status" value="1"/>
</dbReference>
<dbReference type="InterPro" id="IPR051211">
    <property type="entry name" value="PG_lysyltransferase"/>
</dbReference>
<reference evidence="7 8" key="1">
    <citation type="submission" date="2024-01" db="EMBL/GenBank/DDBJ databases">
        <title>Mesobacterium rodlantinim sp. nov., isolated from shallow sea hydrothermal systems off Kueishantao Island.</title>
        <authorList>
            <person name="Su Z."/>
            <person name="Tang K."/>
        </authorList>
    </citation>
    <scope>NUCLEOTIDE SEQUENCE [LARGE SCALE GENOMIC DNA]</scope>
    <source>
        <strain evidence="7 8">TK19101</strain>
    </source>
</reference>
<evidence type="ECO:0000259" key="6">
    <source>
        <dbReference type="Pfam" id="PF09924"/>
    </source>
</evidence>
<evidence type="ECO:0000313" key="8">
    <source>
        <dbReference type="Proteomes" id="UP001348149"/>
    </source>
</evidence>
<evidence type="ECO:0000256" key="1">
    <source>
        <dbReference type="ARBA" id="ARBA00004651"/>
    </source>
</evidence>
<organism evidence="7 8">
    <name type="scientific">Mesobacterium hydrothermale</name>
    <dbReference type="NCBI Taxonomy" id="3111907"/>
    <lineage>
        <taxon>Bacteria</taxon>
        <taxon>Pseudomonadati</taxon>
        <taxon>Pseudomonadota</taxon>
        <taxon>Alphaproteobacteria</taxon>
        <taxon>Rhodobacterales</taxon>
        <taxon>Roseobacteraceae</taxon>
        <taxon>Mesobacterium</taxon>
    </lineage>
</organism>
<dbReference type="Proteomes" id="UP001348149">
    <property type="component" value="Unassembled WGS sequence"/>
</dbReference>
<dbReference type="EMBL" id="JAYLLH010000037">
    <property type="protein sequence ID" value="MEC3863090.1"/>
    <property type="molecule type" value="Genomic_DNA"/>
</dbReference>
<evidence type="ECO:0000256" key="3">
    <source>
        <dbReference type="ARBA" id="ARBA00022692"/>
    </source>
</evidence>
<evidence type="ECO:0000256" key="4">
    <source>
        <dbReference type="ARBA" id="ARBA00022989"/>
    </source>
</evidence>
<feature type="domain" description="Phosphatidylglycerol lysyltransferase C-terminal" evidence="6">
    <location>
        <begin position="35"/>
        <end position="323"/>
    </location>
</feature>
<keyword evidence="2" id="KW-1003">Cell membrane</keyword>
<keyword evidence="3" id="KW-0812">Transmembrane</keyword>
<comment type="caution">
    <text evidence="7">The sequence shown here is derived from an EMBL/GenBank/DDBJ whole genome shotgun (WGS) entry which is preliminary data.</text>
</comment>